<feature type="domain" description="Transglutaminase-like" evidence="2">
    <location>
        <begin position="201"/>
        <end position="271"/>
    </location>
</feature>
<dbReference type="SUPFAM" id="SSF54001">
    <property type="entry name" value="Cysteine proteinases"/>
    <property type="match status" value="1"/>
</dbReference>
<gene>
    <name evidence="3" type="ORF">DPMN_190429</name>
</gene>
<name>A0A9D4DU60_DREPO</name>
<dbReference type="PANTHER" id="PTHR46333">
    <property type="entry name" value="CYTOKINESIS PROTEIN 3"/>
    <property type="match status" value="1"/>
</dbReference>
<dbReference type="AlphaFoldDB" id="A0A9D4DU60"/>
<dbReference type="InterPro" id="IPR038765">
    <property type="entry name" value="Papain-like_cys_pep_sf"/>
</dbReference>
<feature type="region of interest" description="Disordered" evidence="1">
    <location>
        <begin position="34"/>
        <end position="89"/>
    </location>
</feature>
<dbReference type="InterPro" id="IPR052557">
    <property type="entry name" value="CAP/Cytokinesis_protein"/>
</dbReference>
<proteinExistence type="predicted"/>
<feature type="compositionally biased region" description="Basic and acidic residues" evidence="1">
    <location>
        <begin position="62"/>
        <end position="76"/>
    </location>
</feature>
<dbReference type="EMBL" id="JAIWYP010000010">
    <property type="protein sequence ID" value="KAH3755729.1"/>
    <property type="molecule type" value="Genomic_DNA"/>
</dbReference>
<dbReference type="InterPro" id="IPR002931">
    <property type="entry name" value="Transglutaminase-like"/>
</dbReference>
<dbReference type="GO" id="GO:0005737">
    <property type="term" value="C:cytoplasm"/>
    <property type="evidence" value="ECO:0007669"/>
    <property type="project" value="TreeGrafter"/>
</dbReference>
<dbReference type="SMART" id="SM00460">
    <property type="entry name" value="TGc"/>
    <property type="match status" value="1"/>
</dbReference>
<keyword evidence="4" id="KW-1185">Reference proteome</keyword>
<organism evidence="3 4">
    <name type="scientific">Dreissena polymorpha</name>
    <name type="common">Zebra mussel</name>
    <name type="synonym">Mytilus polymorpha</name>
    <dbReference type="NCBI Taxonomy" id="45954"/>
    <lineage>
        <taxon>Eukaryota</taxon>
        <taxon>Metazoa</taxon>
        <taxon>Spiralia</taxon>
        <taxon>Lophotrochozoa</taxon>
        <taxon>Mollusca</taxon>
        <taxon>Bivalvia</taxon>
        <taxon>Autobranchia</taxon>
        <taxon>Heteroconchia</taxon>
        <taxon>Euheterodonta</taxon>
        <taxon>Imparidentia</taxon>
        <taxon>Neoheterodontei</taxon>
        <taxon>Myida</taxon>
        <taxon>Dreissenoidea</taxon>
        <taxon>Dreissenidae</taxon>
        <taxon>Dreissena</taxon>
    </lineage>
</organism>
<dbReference type="Gene3D" id="3.10.620.30">
    <property type="match status" value="1"/>
</dbReference>
<evidence type="ECO:0000313" key="3">
    <source>
        <dbReference type="EMBL" id="KAH3755729.1"/>
    </source>
</evidence>
<dbReference type="InterPro" id="IPR056564">
    <property type="entry name" value="Ig-like_KY"/>
</dbReference>
<sequence>MTHSGATYSGSGRVRLDQPLAYRDEQGNLQLYKPGEAPTILKPMTPQETEIESSDTHSSMSIRDESQVGEEGRKSGVGETYTPVMNPPRLLSRNAQTSFVSQDDEIVVPVSPVPEVKTARRRRKDVMRNDMVFKEIDQHSMRAPPLTKESLPRLVEYLVAYADNSFEKVRAFYVWITHNINYDTSGYFNRAPLRPTDPDSVLANRVTVCEGYCRLFAAFCSEAEIPAKIICGYAKSYGYQPGDDVMRDSHNTHAWNSVYIDNDWFLVDVTWGAGFVKSKERKYVSRFTNAYFLTDPEVFITDHFPFPVKSFERYESDTKWQLLEKPFSALEFCSVVNFDQCGKDWGIRSLTHHKAIIYNIEYEIDIELETMHTNISDFLAFLYEGERKIDNFIFACMPTDKTVRVHVCMPGRGVFTLQVYARRQRDSPRGDFQPIVKYILQCNKSFDQPLTYPTHHTLYGPVKELAKYGIDSIEQGVYHVADDGEIIFSVKPKRYIDIFPRLHFQDHTIDLKNYCFVDHSDCGMFLNVIVRLRYEGHYKLVLFGKQENSSTFTPFASYLIKCTKACIDGVFPDAHDYALKYKCCILEPLIKALYPSAEVLFCVKSPIAKSLKCNGTVLTKKDDGTFEGTVKIPGDDCTVVVEGCGLDGIFHCLYSYHVDTQLDKF</sequence>
<accession>A0A9D4DU60</accession>
<dbReference type="Proteomes" id="UP000828390">
    <property type="component" value="Unassembled WGS sequence"/>
</dbReference>
<dbReference type="Pfam" id="PF23265">
    <property type="entry name" value="Ig-like_KY"/>
    <property type="match status" value="2"/>
</dbReference>
<dbReference type="Pfam" id="PF01841">
    <property type="entry name" value="Transglut_core"/>
    <property type="match status" value="1"/>
</dbReference>
<comment type="caution">
    <text evidence="3">The sequence shown here is derived from an EMBL/GenBank/DDBJ whole genome shotgun (WGS) entry which is preliminary data.</text>
</comment>
<evidence type="ECO:0000256" key="1">
    <source>
        <dbReference type="SAM" id="MobiDB-lite"/>
    </source>
</evidence>
<protein>
    <recommendedName>
        <fullName evidence="2">Transglutaminase-like domain-containing protein</fullName>
    </recommendedName>
</protein>
<evidence type="ECO:0000259" key="2">
    <source>
        <dbReference type="SMART" id="SM00460"/>
    </source>
</evidence>
<dbReference type="PANTHER" id="PTHR46333:SF2">
    <property type="entry name" value="CYTOKINESIS PROTEIN 3"/>
    <property type="match status" value="1"/>
</dbReference>
<reference evidence="3" key="1">
    <citation type="journal article" date="2019" name="bioRxiv">
        <title>The Genome of the Zebra Mussel, Dreissena polymorpha: A Resource for Invasive Species Research.</title>
        <authorList>
            <person name="McCartney M.A."/>
            <person name="Auch B."/>
            <person name="Kono T."/>
            <person name="Mallez S."/>
            <person name="Zhang Y."/>
            <person name="Obille A."/>
            <person name="Becker A."/>
            <person name="Abrahante J.E."/>
            <person name="Garbe J."/>
            <person name="Badalamenti J.P."/>
            <person name="Herman A."/>
            <person name="Mangelson H."/>
            <person name="Liachko I."/>
            <person name="Sullivan S."/>
            <person name="Sone E.D."/>
            <person name="Koren S."/>
            <person name="Silverstein K.A.T."/>
            <person name="Beckman K.B."/>
            <person name="Gohl D.M."/>
        </authorList>
    </citation>
    <scope>NUCLEOTIDE SEQUENCE</scope>
    <source>
        <strain evidence="3">Duluth1</strain>
        <tissue evidence="3">Whole animal</tissue>
    </source>
</reference>
<reference evidence="3" key="2">
    <citation type="submission" date="2020-11" db="EMBL/GenBank/DDBJ databases">
        <authorList>
            <person name="McCartney M.A."/>
            <person name="Auch B."/>
            <person name="Kono T."/>
            <person name="Mallez S."/>
            <person name="Becker A."/>
            <person name="Gohl D.M."/>
            <person name="Silverstein K.A.T."/>
            <person name="Koren S."/>
            <person name="Bechman K.B."/>
            <person name="Herman A."/>
            <person name="Abrahante J.E."/>
            <person name="Garbe J."/>
        </authorList>
    </citation>
    <scope>NUCLEOTIDE SEQUENCE</scope>
    <source>
        <strain evidence="3">Duluth1</strain>
        <tissue evidence="3">Whole animal</tissue>
    </source>
</reference>
<evidence type="ECO:0000313" key="4">
    <source>
        <dbReference type="Proteomes" id="UP000828390"/>
    </source>
</evidence>